<name>A0ABW5IVI5_9FLAO</name>
<reference evidence="2" key="1">
    <citation type="journal article" date="2019" name="Int. J. Syst. Evol. Microbiol.">
        <title>The Global Catalogue of Microorganisms (GCM) 10K type strain sequencing project: providing services to taxonomists for standard genome sequencing and annotation.</title>
        <authorList>
            <consortium name="The Broad Institute Genomics Platform"/>
            <consortium name="The Broad Institute Genome Sequencing Center for Infectious Disease"/>
            <person name="Wu L."/>
            <person name="Ma J."/>
        </authorList>
    </citation>
    <scope>NUCLEOTIDE SEQUENCE [LARGE SCALE GENOMIC DNA]</scope>
    <source>
        <strain evidence="2">KCTC 42585</strain>
    </source>
</reference>
<comment type="caution">
    <text evidence="1">The sequence shown here is derived from an EMBL/GenBank/DDBJ whole genome shotgun (WGS) entry which is preliminary data.</text>
</comment>
<dbReference type="EMBL" id="JBHULT010000006">
    <property type="protein sequence ID" value="MFD2517664.1"/>
    <property type="molecule type" value="Genomic_DNA"/>
</dbReference>
<protein>
    <submittedName>
        <fullName evidence="1">Uncharacterized protein</fullName>
    </submittedName>
</protein>
<keyword evidence="2" id="KW-1185">Reference proteome</keyword>
<organism evidence="1 2">
    <name type="scientific">Salinimicrobium flavum</name>
    <dbReference type="NCBI Taxonomy" id="1737065"/>
    <lineage>
        <taxon>Bacteria</taxon>
        <taxon>Pseudomonadati</taxon>
        <taxon>Bacteroidota</taxon>
        <taxon>Flavobacteriia</taxon>
        <taxon>Flavobacteriales</taxon>
        <taxon>Flavobacteriaceae</taxon>
        <taxon>Salinimicrobium</taxon>
    </lineage>
</organism>
<sequence length="109" mass="12634">MTTLQPSQILQEFKNFIRTSCSDFPGTSATYSSLHKGIIKMYFQARNVEIDYEKQVVTAEIPVTEKEYTTVSFECIDLERFLSSCIKNDKRSLNFYRSSLNYYSLSQVA</sequence>
<gene>
    <name evidence="1" type="ORF">ACFSTG_07150</name>
</gene>
<evidence type="ECO:0000313" key="2">
    <source>
        <dbReference type="Proteomes" id="UP001597468"/>
    </source>
</evidence>
<dbReference type="Proteomes" id="UP001597468">
    <property type="component" value="Unassembled WGS sequence"/>
</dbReference>
<proteinExistence type="predicted"/>
<accession>A0ABW5IVI5</accession>
<dbReference type="RefSeq" id="WP_380750259.1">
    <property type="nucleotide sequence ID" value="NZ_JBHULT010000006.1"/>
</dbReference>
<evidence type="ECO:0000313" key="1">
    <source>
        <dbReference type="EMBL" id="MFD2517664.1"/>
    </source>
</evidence>